<evidence type="ECO:0000259" key="1">
    <source>
        <dbReference type="Pfam" id="PF05876"/>
    </source>
</evidence>
<dbReference type="Proteomes" id="UP000789738">
    <property type="component" value="Unassembled WGS sequence"/>
</dbReference>
<dbReference type="InterPro" id="IPR046454">
    <property type="entry name" value="GpA_endonuclease"/>
</dbReference>
<organism evidence="3 5">
    <name type="scientific">Clostridium neonatale</name>
    <dbReference type="NCBI Taxonomy" id="137838"/>
    <lineage>
        <taxon>Bacteria</taxon>
        <taxon>Bacillati</taxon>
        <taxon>Bacillota</taxon>
        <taxon>Clostridia</taxon>
        <taxon>Eubacteriales</taxon>
        <taxon>Clostridiaceae</taxon>
        <taxon>Clostridium</taxon>
    </lineage>
</organism>
<dbReference type="EMBL" id="CAMTCP010000271">
    <property type="protein sequence ID" value="CAI3676175.1"/>
    <property type="molecule type" value="Genomic_DNA"/>
</dbReference>
<dbReference type="Gene3D" id="3.40.50.300">
    <property type="entry name" value="P-loop containing nucleotide triphosphate hydrolases"/>
    <property type="match status" value="1"/>
</dbReference>
<evidence type="ECO:0000313" key="5">
    <source>
        <dbReference type="Proteomes" id="UP000789738"/>
    </source>
</evidence>
<sequence>MHLNNLASTEYTKQIKNNQWSDWIRTSLKVLKPPERLKVSEWANKYRVLDSKTSAEPGRWQTMRTPYLQGIMDSFNDVDVEEIIFVKPTQVGGTESLNNMLGYVIMQDPSPTLIVYPTLDLAKYTSKNRLKPMIQLSDVLNKRFFEPESNVLELQFDGMYLVLSGANSPASLASRPIRFLFMDEIDKYPSNSGREADPRALARERTKTYVSNKKIFEASTPTLKNGPIWTDWENADCQKKYYVPCPHCGNYQLFKFKNLKWKEHSTAEEASNTAYYECEECRGMITDNHKPEMLRNGEWRSIKESGCKRTAFHINAIYSPWVRFGDVAKEFVKSKDYPDLLMNFINSWLAEPWEQTEVKMDSDVVLKRESEYEEATVPDGTLLLTAGVDVQKHYFYYTIRAWGTGMTSWNVTHGMAETWDQIEYIMNLPYYDLNGKAFQVNLACIDSGDQTDDVYEFCVINQDWAVPVKGSSSPLLSRYRASVIDKVGSKAIGMILYIVDGAQYKDMISARIQRPNGSGSWMVYKGCDRDYAEQIVSEEKVIERKNGRNISVWKTKTSHADNHYLDCEVYAAAAADLLHVRYLQPEERIQELPKKEIIENDYLKASENWLNTNGEWLK</sequence>
<dbReference type="EC" id="3.1.21.4" evidence="4"/>
<comment type="caution">
    <text evidence="3">The sequence shown here is derived from an EMBL/GenBank/DDBJ whole genome shotgun (WGS) entry which is preliminary data.</text>
</comment>
<dbReference type="RefSeq" id="WP_210886539.1">
    <property type="nucleotide sequence ID" value="NZ_CAKJVE010000004.1"/>
</dbReference>
<evidence type="ECO:0000313" key="4">
    <source>
        <dbReference type="EMBL" id="CAI3676175.1"/>
    </source>
</evidence>
<evidence type="ECO:0000313" key="3">
    <source>
        <dbReference type="EMBL" id="CAG9705776.1"/>
    </source>
</evidence>
<dbReference type="InterPro" id="IPR046453">
    <property type="entry name" value="GpA_ATPase"/>
</dbReference>
<reference evidence="3" key="1">
    <citation type="submission" date="2021-10" db="EMBL/GenBank/DDBJ databases">
        <authorList>
            <person name="Mesa V."/>
        </authorList>
    </citation>
    <scope>NUCLEOTIDE SEQUENCE</scope>
    <source>
        <strain evidence="3">CC3_PB</strain>
    </source>
</reference>
<dbReference type="Pfam" id="PF20454">
    <property type="entry name" value="GpA_nuclease"/>
    <property type="match status" value="1"/>
</dbReference>
<dbReference type="PANTHER" id="PTHR34413">
    <property type="entry name" value="PROPHAGE TAIL FIBER ASSEMBLY PROTEIN HOMOLOG TFAE-RELATED-RELATED"/>
    <property type="match status" value="1"/>
</dbReference>
<dbReference type="InterPro" id="IPR008866">
    <property type="entry name" value="Phage_lambda_GpA-like"/>
</dbReference>
<dbReference type="Proteomes" id="UP001189143">
    <property type="component" value="Unassembled WGS sequence"/>
</dbReference>
<dbReference type="InterPro" id="IPR027417">
    <property type="entry name" value="P-loop_NTPase"/>
</dbReference>
<dbReference type="HAMAP" id="MF_04144">
    <property type="entry name" value="TERL_LAMBDA"/>
    <property type="match status" value="1"/>
</dbReference>
<dbReference type="GO" id="GO:0005524">
    <property type="term" value="F:ATP binding"/>
    <property type="evidence" value="ECO:0007669"/>
    <property type="project" value="InterPro"/>
</dbReference>
<dbReference type="InterPro" id="IPR051220">
    <property type="entry name" value="TFA_Chaperone"/>
</dbReference>
<evidence type="ECO:0000259" key="2">
    <source>
        <dbReference type="Pfam" id="PF20454"/>
    </source>
</evidence>
<reference evidence="4" key="2">
    <citation type="submission" date="2022-10" db="EMBL/GenBank/DDBJ databases">
        <authorList>
            <person name="Aires J."/>
            <person name="Mesa V."/>
        </authorList>
    </citation>
    <scope>NUCLEOTIDE SEQUENCE</scope>
    <source>
        <strain evidence="4">Clostridium neonatale JD116</strain>
    </source>
</reference>
<accession>A0AA86JKI4</accession>
<protein>
    <submittedName>
        <fullName evidence="3">Phage terminase GpA</fullName>
    </submittedName>
    <submittedName>
        <fullName evidence="4">Terminase, large subunit</fullName>
        <ecNumber evidence="4">3.1.21.4</ecNumber>
    </submittedName>
</protein>
<gene>
    <name evidence="4" type="ORF">CNEO2_700013</name>
    <name evidence="3" type="ORF">CNEO_42052</name>
</gene>
<dbReference type="Pfam" id="PF05876">
    <property type="entry name" value="GpA_ATPase"/>
    <property type="match status" value="1"/>
</dbReference>
<dbReference type="AlphaFoldDB" id="A0AA86JKI4"/>
<name>A0AA86JKI4_9CLOT</name>
<dbReference type="EMBL" id="CAKJVE010000004">
    <property type="protein sequence ID" value="CAG9705776.1"/>
    <property type="molecule type" value="Genomic_DNA"/>
</dbReference>
<proteinExistence type="inferred from homology"/>
<feature type="domain" description="Terminase large subunit GpA endonuclease" evidence="2">
    <location>
        <begin position="311"/>
        <end position="581"/>
    </location>
</feature>
<dbReference type="GO" id="GO:0016887">
    <property type="term" value="F:ATP hydrolysis activity"/>
    <property type="evidence" value="ECO:0007669"/>
    <property type="project" value="InterPro"/>
</dbReference>
<feature type="domain" description="Phage terminase large subunit GpA ATPase" evidence="1">
    <location>
        <begin position="54"/>
        <end position="299"/>
    </location>
</feature>
<dbReference type="GO" id="GO:0009036">
    <property type="term" value="F:type II site-specific deoxyribonuclease activity"/>
    <property type="evidence" value="ECO:0007669"/>
    <property type="project" value="UniProtKB-EC"/>
</dbReference>
<dbReference type="PANTHER" id="PTHR34413:SF2">
    <property type="entry name" value="PROPHAGE TAIL FIBER ASSEMBLY PROTEIN HOMOLOG TFAE-RELATED"/>
    <property type="match status" value="1"/>
</dbReference>
<keyword evidence="4" id="KW-0378">Hydrolase</keyword>